<evidence type="ECO:0000259" key="4">
    <source>
        <dbReference type="PROSITE" id="PS50404"/>
    </source>
</evidence>
<dbReference type="GO" id="GO:0004364">
    <property type="term" value="F:glutathione transferase activity"/>
    <property type="evidence" value="ECO:0007669"/>
    <property type="project" value="UniProtKB-EC"/>
</dbReference>
<evidence type="ECO:0000256" key="2">
    <source>
        <dbReference type="ARBA" id="ARBA00022679"/>
    </source>
</evidence>
<dbReference type="AlphaFoldDB" id="A0AAV7E537"/>
<reference evidence="6 7" key="1">
    <citation type="submission" date="2021-07" db="EMBL/GenBank/DDBJ databases">
        <title>The Aristolochia fimbriata genome: insights into angiosperm evolution, floral development and chemical biosynthesis.</title>
        <authorList>
            <person name="Jiao Y."/>
        </authorList>
    </citation>
    <scope>NUCLEOTIDE SEQUENCE [LARGE SCALE GENOMIC DNA]</scope>
    <source>
        <strain evidence="6">IBCAS-2021</strain>
        <tissue evidence="6">Leaf</tissue>
    </source>
</reference>
<dbReference type="EC" id="2.5.1.18" evidence="1"/>
<sequence>MAEFSMSSTIQNKWRSLYINFANSSSSLATEEEQRRITEQTSHGERRASPFAIRAKIAFAEKGVEFETKEEDLFRNKSELLLESNPVYKKVPVLIHRGKPICESLIILYYIEETWPNPPLLPPSSYDRSQTRFWADYADKKMYEAGNKIWKSKGEAQAAAVKEFIDILNTLEGGLGEKDYFNGEKFGFLDIAIIPLTSWFYAYEQCGVFKVEDECPKMSAWIKRCLERDSVAKFYPEPAKVYEVVCLKKKMLGIE</sequence>
<evidence type="ECO:0000313" key="7">
    <source>
        <dbReference type="Proteomes" id="UP000825729"/>
    </source>
</evidence>
<dbReference type="GO" id="GO:0005737">
    <property type="term" value="C:cytoplasm"/>
    <property type="evidence" value="ECO:0007669"/>
    <property type="project" value="TreeGrafter"/>
</dbReference>
<protein>
    <recommendedName>
        <fullName evidence="1">glutathione transferase</fullName>
        <ecNumber evidence="1">2.5.1.18</ecNumber>
    </recommendedName>
</protein>
<accession>A0AAV7E537</accession>
<comment type="caution">
    <text evidence="6">The sequence shown here is derived from an EMBL/GenBank/DDBJ whole genome shotgun (WGS) entry which is preliminary data.</text>
</comment>
<dbReference type="InterPro" id="IPR036249">
    <property type="entry name" value="Thioredoxin-like_sf"/>
</dbReference>
<dbReference type="Pfam" id="PF02798">
    <property type="entry name" value="GST_N"/>
    <property type="match status" value="1"/>
</dbReference>
<dbReference type="PROSITE" id="PS50405">
    <property type="entry name" value="GST_CTER"/>
    <property type="match status" value="1"/>
</dbReference>
<dbReference type="PROSITE" id="PS50404">
    <property type="entry name" value="GST_NTER"/>
    <property type="match status" value="1"/>
</dbReference>
<feature type="domain" description="GST C-terminal" evidence="5">
    <location>
        <begin position="124"/>
        <end position="252"/>
    </location>
</feature>
<dbReference type="Pfam" id="PF13410">
    <property type="entry name" value="GST_C_2"/>
    <property type="match status" value="1"/>
</dbReference>
<dbReference type="SFLD" id="SFLDG00358">
    <property type="entry name" value="Main_(cytGST)"/>
    <property type="match status" value="1"/>
</dbReference>
<dbReference type="SFLD" id="SFLDG01152">
    <property type="entry name" value="Main.3:_Omega-_and_Tau-like"/>
    <property type="match status" value="1"/>
</dbReference>
<proteinExistence type="predicted"/>
<dbReference type="InterPro" id="IPR036282">
    <property type="entry name" value="Glutathione-S-Trfase_C_sf"/>
</dbReference>
<dbReference type="Gene3D" id="1.20.1050.10">
    <property type="match status" value="1"/>
</dbReference>
<dbReference type="Proteomes" id="UP000825729">
    <property type="component" value="Unassembled WGS sequence"/>
</dbReference>
<dbReference type="InterPro" id="IPR010987">
    <property type="entry name" value="Glutathione-S-Trfase_C-like"/>
</dbReference>
<dbReference type="PANTHER" id="PTHR11260">
    <property type="entry name" value="GLUTATHIONE S-TRANSFERASE, GST, SUPERFAMILY, GST DOMAIN CONTAINING"/>
    <property type="match status" value="1"/>
</dbReference>
<dbReference type="GO" id="GO:0006749">
    <property type="term" value="P:glutathione metabolic process"/>
    <property type="evidence" value="ECO:0007669"/>
    <property type="project" value="InterPro"/>
</dbReference>
<dbReference type="EMBL" id="JAINDJ010000007">
    <property type="protein sequence ID" value="KAG9442488.1"/>
    <property type="molecule type" value="Genomic_DNA"/>
</dbReference>
<evidence type="ECO:0000256" key="3">
    <source>
        <dbReference type="ARBA" id="ARBA00047960"/>
    </source>
</evidence>
<dbReference type="PANTHER" id="PTHR11260:SF547">
    <property type="entry name" value="GLUTATHIONE S-TRANSFERASE"/>
    <property type="match status" value="1"/>
</dbReference>
<feature type="domain" description="GST N-terminal" evidence="4">
    <location>
        <begin position="39"/>
        <end position="119"/>
    </location>
</feature>
<dbReference type="FunFam" id="1.20.1050.10:FF:000018">
    <property type="entry name" value="Glutathione S-transferase U20"/>
    <property type="match status" value="1"/>
</dbReference>
<dbReference type="InterPro" id="IPR004045">
    <property type="entry name" value="Glutathione_S-Trfase_N"/>
</dbReference>
<dbReference type="SUPFAM" id="SSF52833">
    <property type="entry name" value="Thioredoxin-like"/>
    <property type="match status" value="1"/>
</dbReference>
<dbReference type="CDD" id="cd03058">
    <property type="entry name" value="GST_N_Tau"/>
    <property type="match status" value="1"/>
</dbReference>
<organism evidence="6 7">
    <name type="scientific">Aristolochia fimbriata</name>
    <name type="common">White veined hardy Dutchman's pipe vine</name>
    <dbReference type="NCBI Taxonomy" id="158543"/>
    <lineage>
        <taxon>Eukaryota</taxon>
        <taxon>Viridiplantae</taxon>
        <taxon>Streptophyta</taxon>
        <taxon>Embryophyta</taxon>
        <taxon>Tracheophyta</taxon>
        <taxon>Spermatophyta</taxon>
        <taxon>Magnoliopsida</taxon>
        <taxon>Magnoliidae</taxon>
        <taxon>Piperales</taxon>
        <taxon>Aristolochiaceae</taxon>
        <taxon>Aristolochia</taxon>
    </lineage>
</organism>
<evidence type="ECO:0000313" key="6">
    <source>
        <dbReference type="EMBL" id="KAG9442488.1"/>
    </source>
</evidence>
<gene>
    <name evidence="6" type="ORF">H6P81_018342</name>
</gene>
<dbReference type="InterPro" id="IPR045074">
    <property type="entry name" value="GST_C_Tau"/>
</dbReference>
<dbReference type="SFLD" id="SFLDS00019">
    <property type="entry name" value="Glutathione_Transferase_(cytos"/>
    <property type="match status" value="1"/>
</dbReference>
<keyword evidence="2" id="KW-0808">Transferase</keyword>
<dbReference type="InterPro" id="IPR040079">
    <property type="entry name" value="Glutathione_S-Trfase"/>
</dbReference>
<evidence type="ECO:0000259" key="5">
    <source>
        <dbReference type="PROSITE" id="PS50405"/>
    </source>
</evidence>
<keyword evidence="7" id="KW-1185">Reference proteome</keyword>
<dbReference type="Gene3D" id="3.40.30.10">
    <property type="entry name" value="Glutaredoxin"/>
    <property type="match status" value="1"/>
</dbReference>
<evidence type="ECO:0000256" key="1">
    <source>
        <dbReference type="ARBA" id="ARBA00012452"/>
    </source>
</evidence>
<dbReference type="InterPro" id="IPR045073">
    <property type="entry name" value="Omega/Tau-like"/>
</dbReference>
<dbReference type="SUPFAM" id="SSF47616">
    <property type="entry name" value="GST C-terminal domain-like"/>
    <property type="match status" value="1"/>
</dbReference>
<name>A0AAV7E537_ARIFI</name>
<comment type="catalytic activity">
    <reaction evidence="3">
        <text>RX + glutathione = an S-substituted glutathione + a halide anion + H(+)</text>
        <dbReference type="Rhea" id="RHEA:16437"/>
        <dbReference type="ChEBI" id="CHEBI:15378"/>
        <dbReference type="ChEBI" id="CHEBI:16042"/>
        <dbReference type="ChEBI" id="CHEBI:17792"/>
        <dbReference type="ChEBI" id="CHEBI:57925"/>
        <dbReference type="ChEBI" id="CHEBI:90779"/>
        <dbReference type="EC" id="2.5.1.18"/>
    </reaction>
</comment>
<dbReference type="CDD" id="cd03185">
    <property type="entry name" value="GST_C_Tau"/>
    <property type="match status" value="1"/>
</dbReference>